<dbReference type="Proteomes" id="UP000277007">
    <property type="component" value="Unassembled WGS sequence"/>
</dbReference>
<evidence type="ECO:0000313" key="2">
    <source>
        <dbReference type="Proteomes" id="UP000277007"/>
    </source>
</evidence>
<name>A0A431VHJ2_9PROT</name>
<gene>
    <name evidence="1" type="ORF">EJ903_10775</name>
</gene>
<dbReference type="AlphaFoldDB" id="A0A431VHJ2"/>
<dbReference type="RefSeq" id="WP_126614986.1">
    <property type="nucleotide sequence ID" value="NZ_JBHUCY010000077.1"/>
</dbReference>
<accession>A0A431VHJ2</accession>
<comment type="caution">
    <text evidence="1">The sequence shown here is derived from an EMBL/GenBank/DDBJ whole genome shotgun (WGS) entry which is preliminary data.</text>
</comment>
<proteinExistence type="predicted"/>
<evidence type="ECO:0000313" key="1">
    <source>
        <dbReference type="EMBL" id="RTR20595.1"/>
    </source>
</evidence>
<dbReference type="OrthoDB" id="7306163at2"/>
<reference evidence="1 2" key="1">
    <citation type="submission" date="2018-12" db="EMBL/GenBank/DDBJ databases">
        <authorList>
            <person name="Yang Y."/>
        </authorList>
    </citation>
    <scope>NUCLEOTIDE SEQUENCE [LARGE SCALE GENOMIC DNA]</scope>
    <source>
        <strain evidence="1 2">L-25-5w-1</strain>
    </source>
</reference>
<keyword evidence="2" id="KW-1185">Reference proteome</keyword>
<sequence length="95" mass="9919">MAFAFSPIQSQRLSFSAASAGTYALPSVGRNIRIANLGPSDAQIKFTQSFSSTTVNTLTILARTVEIFDRQANGYLTGIGVSGGTVLDVTTGEGE</sequence>
<dbReference type="EMBL" id="RXMA01000008">
    <property type="protein sequence ID" value="RTR20595.1"/>
    <property type="molecule type" value="Genomic_DNA"/>
</dbReference>
<protein>
    <submittedName>
        <fullName evidence="1">Uncharacterized protein</fullName>
    </submittedName>
</protein>
<organism evidence="1 2">
    <name type="scientific">Azospirillum griseum</name>
    <dbReference type="NCBI Taxonomy" id="2496639"/>
    <lineage>
        <taxon>Bacteria</taxon>
        <taxon>Pseudomonadati</taxon>
        <taxon>Pseudomonadota</taxon>
        <taxon>Alphaproteobacteria</taxon>
        <taxon>Rhodospirillales</taxon>
        <taxon>Azospirillaceae</taxon>
        <taxon>Azospirillum</taxon>
    </lineage>
</organism>